<dbReference type="STRING" id="478801.Ksed_03580"/>
<dbReference type="InterPro" id="IPR004474">
    <property type="entry name" value="LytR_CpsA_psr"/>
</dbReference>
<dbReference type="NCBIfam" id="TIGR00350">
    <property type="entry name" value="lytR_cpsA_psr"/>
    <property type="match status" value="1"/>
</dbReference>
<dbReference type="eggNOG" id="COG1316">
    <property type="taxonomic scope" value="Bacteria"/>
</dbReference>
<evidence type="ECO:0000256" key="3">
    <source>
        <dbReference type="SAM" id="Phobius"/>
    </source>
</evidence>
<feature type="compositionally biased region" description="Basic and acidic residues" evidence="2">
    <location>
        <begin position="1"/>
        <end position="13"/>
    </location>
</feature>
<dbReference type="EMBL" id="CP001686">
    <property type="protein sequence ID" value="ACV05434.1"/>
    <property type="molecule type" value="Genomic_DNA"/>
</dbReference>
<evidence type="ECO:0000259" key="4">
    <source>
        <dbReference type="Pfam" id="PF03816"/>
    </source>
</evidence>
<dbReference type="PANTHER" id="PTHR33392">
    <property type="entry name" value="POLYISOPRENYL-TEICHOIC ACID--PEPTIDOGLYCAN TEICHOIC ACID TRANSFERASE TAGU"/>
    <property type="match status" value="1"/>
</dbReference>
<feature type="compositionally biased region" description="Basic and acidic residues" evidence="2">
    <location>
        <begin position="91"/>
        <end position="138"/>
    </location>
</feature>
<dbReference type="HOGENOM" id="CLU_610823_0_0_11"/>
<evidence type="ECO:0000313" key="5">
    <source>
        <dbReference type="EMBL" id="ACV05434.1"/>
    </source>
</evidence>
<evidence type="ECO:0000256" key="2">
    <source>
        <dbReference type="SAM" id="MobiDB-lite"/>
    </source>
</evidence>
<dbReference type="AlphaFoldDB" id="C7NK47"/>
<name>C7NK47_KYTSD</name>
<feature type="domain" description="Cell envelope-related transcriptional attenuator" evidence="4">
    <location>
        <begin position="222"/>
        <end position="360"/>
    </location>
</feature>
<evidence type="ECO:0000256" key="1">
    <source>
        <dbReference type="ARBA" id="ARBA00006068"/>
    </source>
</evidence>
<dbReference type="Gene3D" id="3.40.630.190">
    <property type="entry name" value="LCP protein"/>
    <property type="match status" value="1"/>
</dbReference>
<dbReference type="Proteomes" id="UP000006666">
    <property type="component" value="Chromosome"/>
</dbReference>
<dbReference type="KEGG" id="kse:Ksed_03580"/>
<sequence length="448" mass="47275">MADMSERPHDPHLDPTGPGGGDGPRATGSSPAGTTPRRRGLRGPWRWGCGLLAVLVAIPLVIAAVWFFNLNSTLKDNIVHEALLPDEVDDDHTPDVPRDVDTDGDGKGDINIDTDGDGKPDLNLDTDRDGKADYRVDSDGDGTVDATRGSKDKGGDDEDGDGRADGDTNLDGVVDEKDGDGEDSKAVPSPDEDGSADDPAPGADGARNILLIGEDGVGAPYRSDVMILAHLNASGDEVTLVHFPRDLYVPIPGYGHNKLNAAYAIGGPQLLTRTFQGMLDVKIDDVAITDFENFKAVTNELGGVTVDNPQASPEFPEGAVRLETGEEALRFVRERKTLGLGDIGRGERQMSFLQGLVDKAMSPSVASNPNKLSGMVDAGTQGVRVSGGLSVGEIRSLAFDFVRGGKGGLNYRTAPWLNVGWSPGGASIVVVDWPGMRDLGETIRNDAF</sequence>
<gene>
    <name evidence="5" type="ordered locus">Ksed_03580</name>
</gene>
<protein>
    <submittedName>
        <fullName evidence="5">Cell envelope-related function transcriptional attenuator common domain protein</fullName>
    </submittedName>
</protein>
<dbReference type="InterPro" id="IPR050922">
    <property type="entry name" value="LytR/CpsA/Psr_CW_biosynth"/>
</dbReference>
<feature type="compositionally biased region" description="Low complexity" evidence="2">
    <location>
        <begin position="197"/>
        <end position="206"/>
    </location>
</feature>
<keyword evidence="3" id="KW-0812">Transmembrane</keyword>
<proteinExistence type="inferred from homology"/>
<dbReference type="PANTHER" id="PTHR33392:SF6">
    <property type="entry name" value="POLYISOPRENYL-TEICHOIC ACID--PEPTIDOGLYCAN TEICHOIC ACID TRANSFERASE TAGU"/>
    <property type="match status" value="1"/>
</dbReference>
<keyword evidence="3" id="KW-0472">Membrane</keyword>
<organism evidence="5 6">
    <name type="scientific">Kytococcus sedentarius (strain ATCC 14392 / DSM 20547 / JCM 11482 / CCUG 33030 / NBRC 15357 / NCTC 11040 / CCM 314 / 541)</name>
    <name type="common">Micrococcus sedentarius</name>
    <dbReference type="NCBI Taxonomy" id="478801"/>
    <lineage>
        <taxon>Bacteria</taxon>
        <taxon>Bacillati</taxon>
        <taxon>Actinomycetota</taxon>
        <taxon>Actinomycetes</taxon>
        <taxon>Micrococcales</taxon>
        <taxon>Kytococcaceae</taxon>
        <taxon>Kytococcus</taxon>
    </lineage>
</organism>
<accession>C7NK47</accession>
<reference evidence="5 6" key="1">
    <citation type="journal article" date="2009" name="Stand. Genomic Sci.">
        <title>Complete genome sequence of Kytococcus sedentarius type strain (541).</title>
        <authorList>
            <person name="Sims D."/>
            <person name="Brettin T."/>
            <person name="Detter J.C."/>
            <person name="Han C."/>
            <person name="Lapidus A."/>
            <person name="Copeland A."/>
            <person name="Glavina Del Rio T."/>
            <person name="Nolan M."/>
            <person name="Chen F."/>
            <person name="Lucas S."/>
            <person name="Tice H."/>
            <person name="Cheng J.F."/>
            <person name="Bruce D."/>
            <person name="Goodwin L."/>
            <person name="Pitluck S."/>
            <person name="Ovchinnikova G."/>
            <person name="Pati A."/>
            <person name="Ivanova N."/>
            <person name="Mavrommatis K."/>
            <person name="Chen A."/>
            <person name="Palaniappan K."/>
            <person name="D'haeseleer P."/>
            <person name="Chain P."/>
            <person name="Bristow J."/>
            <person name="Eisen J.A."/>
            <person name="Markowitz V."/>
            <person name="Hugenholtz P."/>
            <person name="Schneider S."/>
            <person name="Goker M."/>
            <person name="Pukall R."/>
            <person name="Kyrpides N.C."/>
            <person name="Klenk H.P."/>
        </authorList>
    </citation>
    <scope>NUCLEOTIDE SEQUENCE [LARGE SCALE GENOMIC DNA]</scope>
    <source>
        <strain evidence="6">ATCC 14392 / DSM 20547 / JCM 11482 / CCUG 33030 / NBRC 15357 / NCTC 11040 / CCM 314 / 541</strain>
    </source>
</reference>
<feature type="region of interest" description="Disordered" evidence="2">
    <location>
        <begin position="87"/>
        <end position="206"/>
    </location>
</feature>
<evidence type="ECO:0000313" key="6">
    <source>
        <dbReference type="Proteomes" id="UP000006666"/>
    </source>
</evidence>
<feature type="region of interest" description="Disordered" evidence="2">
    <location>
        <begin position="1"/>
        <end position="41"/>
    </location>
</feature>
<keyword evidence="3" id="KW-1133">Transmembrane helix</keyword>
<keyword evidence="6" id="KW-1185">Reference proteome</keyword>
<dbReference type="Pfam" id="PF03816">
    <property type="entry name" value="LytR_cpsA_psr"/>
    <property type="match status" value="1"/>
</dbReference>
<comment type="similarity">
    <text evidence="1">Belongs to the LytR/CpsA/Psr (LCP) family.</text>
</comment>
<feature type="transmembrane region" description="Helical" evidence="3">
    <location>
        <begin position="47"/>
        <end position="68"/>
    </location>
</feature>